<evidence type="ECO:0008006" key="5">
    <source>
        <dbReference type="Google" id="ProtNLM"/>
    </source>
</evidence>
<feature type="transmembrane region" description="Helical" evidence="1">
    <location>
        <begin position="290"/>
        <end position="312"/>
    </location>
</feature>
<name>W4IMH4_PLAFA</name>
<evidence type="ECO:0000313" key="4">
    <source>
        <dbReference type="Proteomes" id="UP000019114"/>
    </source>
</evidence>
<keyword evidence="2" id="KW-0732">Signal</keyword>
<sequence length="332" mass="37839">MKLHYFNILLFSLPLNILLLSSSQVYVHRNHYSITLYTSKTPKPIKSNRSLCECELYDRYIPIYDYNQEMKEVMQQFDERTSQRFREYDERMQEKRQTCKEQCEKDIQKIILKDKIEKELTEKLSALQTDISINNIPTCICEKSVADKMEKNCLKCGGIIGTAVPELALLGGVSTHMLTTAATYAAIEAGMREVVSHIKEFLTNFNEYLVDLTPIVNESNYNCGTALFEAANKAVSTSCLTTKPGIISPLCSAIKTTGKNTFNNYAQYGSAAYNEKLNAEMVGVTSFNNAMMASIIAIVVIVLVMVIIYLILRYRRKKKMKKKVQYLKLLNQ</sequence>
<reference evidence="3 4" key="2">
    <citation type="submission" date="2013-02" db="EMBL/GenBank/DDBJ databases">
        <title>The Genome Sequence of Plasmodium falciparum NF135/5.C10.</title>
        <authorList>
            <consortium name="The Broad Institute Genome Sequencing Platform"/>
            <consortium name="The Broad Institute Genome Sequencing Center for Infectious Disease"/>
            <person name="Neafsey D."/>
            <person name="Cheeseman I."/>
            <person name="Volkman S."/>
            <person name="Adams J."/>
            <person name="Walker B."/>
            <person name="Young S.K."/>
            <person name="Zeng Q."/>
            <person name="Gargeya S."/>
            <person name="Fitzgerald M."/>
            <person name="Haas B."/>
            <person name="Abouelleil A."/>
            <person name="Alvarado L."/>
            <person name="Arachchi H.M."/>
            <person name="Berlin A.M."/>
            <person name="Chapman S.B."/>
            <person name="Dewar J."/>
            <person name="Goldberg J."/>
            <person name="Griggs A."/>
            <person name="Gujja S."/>
            <person name="Hansen M."/>
            <person name="Howarth C."/>
            <person name="Imamovic A."/>
            <person name="Larimer J."/>
            <person name="McCowan C."/>
            <person name="Murphy C."/>
            <person name="Neiman D."/>
            <person name="Pearson M."/>
            <person name="Priest M."/>
            <person name="Roberts A."/>
            <person name="Saif S."/>
            <person name="Shea T."/>
            <person name="Sisk P."/>
            <person name="Sykes S."/>
            <person name="Wortman J."/>
            <person name="Nusbaum C."/>
            <person name="Birren B."/>
        </authorList>
    </citation>
    <scope>NUCLEOTIDE SEQUENCE [LARGE SCALE GENOMIC DNA]</scope>
    <source>
        <strain evidence="3 4">NF135/5.C10</strain>
    </source>
</reference>
<keyword evidence="1" id="KW-1133">Transmembrane helix</keyword>
<organism evidence="3 4">
    <name type="scientific">Plasmodium falciparum NF135/5.C10</name>
    <dbReference type="NCBI Taxonomy" id="1036726"/>
    <lineage>
        <taxon>Eukaryota</taxon>
        <taxon>Sar</taxon>
        <taxon>Alveolata</taxon>
        <taxon>Apicomplexa</taxon>
        <taxon>Aconoidasida</taxon>
        <taxon>Haemosporida</taxon>
        <taxon>Plasmodiidae</taxon>
        <taxon>Plasmodium</taxon>
        <taxon>Plasmodium (Laverania)</taxon>
    </lineage>
</organism>
<evidence type="ECO:0000256" key="2">
    <source>
        <dbReference type="SAM" id="SignalP"/>
    </source>
</evidence>
<keyword evidence="1" id="KW-0812">Transmembrane</keyword>
<evidence type="ECO:0000313" key="3">
    <source>
        <dbReference type="EMBL" id="ETW44923.1"/>
    </source>
</evidence>
<keyword evidence="1" id="KW-0472">Membrane</keyword>
<proteinExistence type="predicted"/>
<dbReference type="InterPro" id="IPR006373">
    <property type="entry name" value="VSA_Rifin"/>
</dbReference>
<dbReference type="Pfam" id="PF02009">
    <property type="entry name" value="RIFIN"/>
    <property type="match status" value="2"/>
</dbReference>
<dbReference type="NCBIfam" id="TIGR01477">
    <property type="entry name" value="RIFIN"/>
    <property type="match status" value="1"/>
</dbReference>
<reference evidence="3 4" key="1">
    <citation type="submission" date="2013-02" db="EMBL/GenBank/DDBJ databases">
        <title>The Genome Annotation of Plasmodium falciparum NF135/5.C10.</title>
        <authorList>
            <consortium name="The Broad Institute Genome Sequencing Platform"/>
            <consortium name="The Broad Institute Genome Sequencing Center for Infectious Disease"/>
            <person name="Neafsey D."/>
            <person name="Hoffman S."/>
            <person name="Volkman S."/>
            <person name="Rosenthal P."/>
            <person name="Walker B."/>
            <person name="Young S.K."/>
            <person name="Zeng Q."/>
            <person name="Gargeya S."/>
            <person name="Fitzgerald M."/>
            <person name="Haas B."/>
            <person name="Abouelleil A."/>
            <person name="Allen A.W."/>
            <person name="Alvarado L."/>
            <person name="Arachchi H.M."/>
            <person name="Berlin A.M."/>
            <person name="Chapman S.B."/>
            <person name="Gainer-Dewar J."/>
            <person name="Goldberg J."/>
            <person name="Griggs A."/>
            <person name="Gujja S."/>
            <person name="Hansen M."/>
            <person name="Howarth C."/>
            <person name="Imamovic A."/>
            <person name="Ireland A."/>
            <person name="Larimer J."/>
            <person name="McCowan C."/>
            <person name="Murphy C."/>
            <person name="Pearson M."/>
            <person name="Poon T.W."/>
            <person name="Priest M."/>
            <person name="Roberts A."/>
            <person name="Saif S."/>
            <person name="Shea T."/>
            <person name="Sisk P."/>
            <person name="Sykes S."/>
            <person name="Wortman J."/>
            <person name="Nusbaum C."/>
            <person name="Birren B."/>
        </authorList>
    </citation>
    <scope>NUCLEOTIDE SEQUENCE [LARGE SCALE GENOMIC DNA]</scope>
    <source>
        <strain evidence="3 4">NF135/5.C10</strain>
    </source>
</reference>
<evidence type="ECO:0000256" key="1">
    <source>
        <dbReference type="SAM" id="Phobius"/>
    </source>
</evidence>
<gene>
    <name evidence="3" type="ORF">PFNF135_00698</name>
</gene>
<protein>
    <recommendedName>
        <fullName evidence="5">Surface antigen</fullName>
    </recommendedName>
</protein>
<accession>W4IMH4</accession>
<dbReference type="EMBL" id="KI926021">
    <property type="protein sequence ID" value="ETW44923.1"/>
    <property type="molecule type" value="Genomic_DNA"/>
</dbReference>
<feature type="signal peptide" evidence="2">
    <location>
        <begin position="1"/>
        <end position="23"/>
    </location>
</feature>
<dbReference type="Proteomes" id="UP000019114">
    <property type="component" value="Unassembled WGS sequence"/>
</dbReference>
<feature type="chain" id="PRO_5004844090" description="Surface antigen" evidence="2">
    <location>
        <begin position="24"/>
        <end position="332"/>
    </location>
</feature>
<dbReference type="AlphaFoldDB" id="W4IMH4"/>